<dbReference type="Gene3D" id="3.30.910.20">
    <property type="entry name" value="Skp domain"/>
    <property type="match status" value="1"/>
</dbReference>
<feature type="coiled-coil region" evidence="3">
    <location>
        <begin position="41"/>
        <end position="93"/>
    </location>
</feature>
<sequence>MRTKGLLLIVTIGWLFFANTVQAQKGIRIGYIDMDYILENVAEYNEASADLEKKVQKWKVEIEAELKNVEEMRKDLNNERVLLTKELIEEREEDIFFKEKEILEYQQKRFGPNGDLFIQKRRLVQPVQDQVFVAVQEIAKNKKYDFIFDKSADIVMLYSADRYDISDQVLLRLNRVAKRKQLNTKKEKKSLERAEKRNAEQEKEISDRERAVQQKQSERERLLEERKAQRDSIRAAKRKEFEERRAKLLEVQKRKKDSINALKEQRDNLKESGTSSDSNNEDGNGDANN</sequence>
<dbReference type="PANTHER" id="PTHR35089:SF1">
    <property type="entry name" value="CHAPERONE PROTEIN SKP"/>
    <property type="match status" value="1"/>
</dbReference>
<feature type="compositionally biased region" description="Basic and acidic residues" evidence="4">
    <location>
        <begin position="189"/>
        <end position="252"/>
    </location>
</feature>
<dbReference type="EMBL" id="JAYKLX010000001">
    <property type="protein sequence ID" value="MEB3344090.1"/>
    <property type="molecule type" value="Genomic_DNA"/>
</dbReference>
<comment type="similarity">
    <text evidence="1">Belongs to the Skp family.</text>
</comment>
<proteinExistence type="inferred from homology"/>
<gene>
    <name evidence="5" type="ORF">U6A24_01390</name>
</gene>
<keyword evidence="3" id="KW-0175">Coiled coil</keyword>
<dbReference type="PANTHER" id="PTHR35089">
    <property type="entry name" value="CHAPERONE PROTEIN SKP"/>
    <property type="match status" value="1"/>
</dbReference>
<keyword evidence="6" id="KW-1185">Reference proteome</keyword>
<accession>A0ABU5ZPQ5</accession>
<evidence type="ECO:0000256" key="4">
    <source>
        <dbReference type="SAM" id="MobiDB-lite"/>
    </source>
</evidence>
<comment type="caution">
    <text evidence="5">The sequence shown here is derived from an EMBL/GenBank/DDBJ whole genome shotgun (WGS) entry which is preliminary data.</text>
</comment>
<reference evidence="5 6" key="1">
    <citation type="journal article" date="2013" name="Int. J. Syst. Evol. Microbiol.">
        <title>Aquimarina gracilis sp. nov., isolated from the gut microflora of a mussel, Mytilus coruscus, and emended description of Aquimarina spongiae.</title>
        <authorList>
            <person name="Park S.C."/>
            <person name="Choe H.N."/>
            <person name="Baik K.S."/>
            <person name="Seong C.N."/>
        </authorList>
    </citation>
    <scope>NUCLEOTIDE SEQUENCE [LARGE SCALE GENOMIC DNA]</scope>
    <source>
        <strain evidence="5 6">PSC32</strain>
    </source>
</reference>
<dbReference type="SUPFAM" id="SSF111384">
    <property type="entry name" value="OmpH-like"/>
    <property type="match status" value="1"/>
</dbReference>
<evidence type="ECO:0000313" key="6">
    <source>
        <dbReference type="Proteomes" id="UP001327027"/>
    </source>
</evidence>
<dbReference type="InterPro" id="IPR024930">
    <property type="entry name" value="Skp_dom_sf"/>
</dbReference>
<feature type="compositionally biased region" description="Acidic residues" evidence="4">
    <location>
        <begin position="279"/>
        <end position="289"/>
    </location>
</feature>
<dbReference type="SMART" id="SM00935">
    <property type="entry name" value="OmpH"/>
    <property type="match status" value="1"/>
</dbReference>
<keyword evidence="2" id="KW-0732">Signal</keyword>
<dbReference type="InterPro" id="IPR005632">
    <property type="entry name" value="Chaperone_Skp"/>
</dbReference>
<evidence type="ECO:0000256" key="3">
    <source>
        <dbReference type="SAM" id="Coils"/>
    </source>
</evidence>
<evidence type="ECO:0000256" key="1">
    <source>
        <dbReference type="ARBA" id="ARBA00009091"/>
    </source>
</evidence>
<name>A0ABU5ZPQ5_9FLAO</name>
<evidence type="ECO:0000256" key="2">
    <source>
        <dbReference type="ARBA" id="ARBA00022729"/>
    </source>
</evidence>
<dbReference type="RefSeq" id="WP_324178143.1">
    <property type="nucleotide sequence ID" value="NZ_BAABAW010000016.1"/>
</dbReference>
<evidence type="ECO:0000313" key="5">
    <source>
        <dbReference type="EMBL" id="MEB3344090.1"/>
    </source>
</evidence>
<dbReference type="Proteomes" id="UP001327027">
    <property type="component" value="Unassembled WGS sequence"/>
</dbReference>
<dbReference type="Pfam" id="PF03938">
    <property type="entry name" value="OmpH"/>
    <property type="match status" value="1"/>
</dbReference>
<organism evidence="5 6">
    <name type="scientific">Aquimarina gracilis</name>
    <dbReference type="NCBI Taxonomy" id="874422"/>
    <lineage>
        <taxon>Bacteria</taxon>
        <taxon>Pseudomonadati</taxon>
        <taxon>Bacteroidota</taxon>
        <taxon>Flavobacteriia</taxon>
        <taxon>Flavobacteriales</taxon>
        <taxon>Flavobacteriaceae</taxon>
        <taxon>Aquimarina</taxon>
    </lineage>
</organism>
<protein>
    <submittedName>
        <fullName evidence="5">OmpH family outer membrane protein</fullName>
    </submittedName>
</protein>
<feature type="region of interest" description="Disordered" evidence="4">
    <location>
        <begin position="183"/>
        <end position="289"/>
    </location>
</feature>